<dbReference type="InterPro" id="IPR005913">
    <property type="entry name" value="dTDP_dehydrorham_reduct"/>
</dbReference>
<keyword evidence="6" id="KW-0521">NADP</keyword>
<dbReference type="Gene3D" id="3.90.25.10">
    <property type="entry name" value="UDP-galactose 4-epimerase, domain 1"/>
    <property type="match status" value="1"/>
</dbReference>
<feature type="domain" description="RmlD-like substrate binding" evidence="7">
    <location>
        <begin position="11"/>
        <end position="309"/>
    </location>
</feature>
<dbReference type="EC" id="1.1.1.133" evidence="3 6"/>
<comment type="similarity">
    <text evidence="2 6">Belongs to the dTDP-4-dehydrorhamnose reductase family.</text>
</comment>
<sequence length="316" mass="34306">MCRRARQRRIMKILLFGKNGQLGLELRRALAPLGELHALGRYDADFARPDTLRACVRRYRPDVIVNAAAYTAVDRAEHDEAAAHAINALAPGVLAEEARACGAWMVHYSTDYVFNGAKGSGAGGGYLETDATSPLSAYGRTKLGGEERIRASGAHHLILRTGWVFGRHGANFLKTILRLAKDRPRLEVVTDQYGAPTGAELLADATALALYRIALQREAIELLSGTYHVAASGETSWHAYACHVIERALAQGMELAVRVDQVLPVAAADWGAPAARPANSLLDTSKFRTTFDLVLPDWREHVDRLVAEIASSGSTI</sequence>
<name>A0ABS7Y5I3_9BURK</name>
<evidence type="ECO:0000256" key="6">
    <source>
        <dbReference type="RuleBase" id="RU364082"/>
    </source>
</evidence>
<evidence type="ECO:0000256" key="5">
    <source>
        <dbReference type="ARBA" id="ARBA00048200"/>
    </source>
</evidence>
<dbReference type="SUPFAM" id="SSF51735">
    <property type="entry name" value="NAD(P)-binding Rossmann-fold domains"/>
    <property type="match status" value="1"/>
</dbReference>
<evidence type="ECO:0000259" key="7">
    <source>
        <dbReference type="Pfam" id="PF04321"/>
    </source>
</evidence>
<evidence type="ECO:0000256" key="1">
    <source>
        <dbReference type="ARBA" id="ARBA00004781"/>
    </source>
</evidence>
<dbReference type="EMBL" id="JAHYBX010000001">
    <property type="protein sequence ID" value="MCA1854608.1"/>
    <property type="molecule type" value="Genomic_DNA"/>
</dbReference>
<keyword evidence="6 8" id="KW-0560">Oxidoreductase</keyword>
<dbReference type="InterPro" id="IPR029903">
    <property type="entry name" value="RmlD-like-bd"/>
</dbReference>
<comment type="pathway">
    <text evidence="1 6">Carbohydrate biosynthesis; dTDP-L-rhamnose biosynthesis.</text>
</comment>
<evidence type="ECO:0000256" key="3">
    <source>
        <dbReference type="ARBA" id="ARBA00012929"/>
    </source>
</evidence>
<dbReference type="Proteomes" id="UP001198602">
    <property type="component" value="Unassembled WGS sequence"/>
</dbReference>
<dbReference type="Pfam" id="PF04321">
    <property type="entry name" value="RmlD_sub_bind"/>
    <property type="match status" value="1"/>
</dbReference>
<dbReference type="Gene3D" id="3.40.50.720">
    <property type="entry name" value="NAD(P)-binding Rossmann-like Domain"/>
    <property type="match status" value="1"/>
</dbReference>
<dbReference type="PANTHER" id="PTHR10491:SF4">
    <property type="entry name" value="METHIONINE ADENOSYLTRANSFERASE 2 SUBUNIT BETA"/>
    <property type="match status" value="1"/>
</dbReference>
<dbReference type="InterPro" id="IPR036291">
    <property type="entry name" value="NAD(P)-bd_dom_sf"/>
</dbReference>
<keyword evidence="9" id="KW-1185">Reference proteome</keyword>
<dbReference type="RefSeq" id="WP_225238031.1">
    <property type="nucleotide sequence ID" value="NZ_JAHYBX010000001.1"/>
</dbReference>
<dbReference type="PANTHER" id="PTHR10491">
    <property type="entry name" value="DTDP-4-DEHYDRORHAMNOSE REDUCTASE"/>
    <property type="match status" value="1"/>
</dbReference>
<gene>
    <name evidence="8" type="primary">rfbD</name>
    <name evidence="8" type="ORF">LE190_01530</name>
</gene>
<evidence type="ECO:0000313" key="8">
    <source>
        <dbReference type="EMBL" id="MCA1854608.1"/>
    </source>
</evidence>
<evidence type="ECO:0000256" key="4">
    <source>
        <dbReference type="ARBA" id="ARBA00017099"/>
    </source>
</evidence>
<dbReference type="NCBIfam" id="NF007440">
    <property type="entry name" value="PRK09987.1"/>
    <property type="match status" value="1"/>
</dbReference>
<proteinExistence type="inferred from homology"/>
<comment type="catalytic activity">
    <reaction evidence="5 6">
        <text>dTDP-beta-L-rhamnose + NADP(+) = dTDP-4-dehydro-beta-L-rhamnose + NADPH + H(+)</text>
        <dbReference type="Rhea" id="RHEA:21796"/>
        <dbReference type="ChEBI" id="CHEBI:15378"/>
        <dbReference type="ChEBI" id="CHEBI:57510"/>
        <dbReference type="ChEBI" id="CHEBI:57783"/>
        <dbReference type="ChEBI" id="CHEBI:58349"/>
        <dbReference type="ChEBI" id="CHEBI:62830"/>
        <dbReference type="EC" id="1.1.1.133"/>
    </reaction>
</comment>
<comment type="function">
    <text evidence="6">Catalyzes the reduction of dTDP-6-deoxy-L-lyxo-4-hexulose to yield dTDP-L-rhamnose.</text>
</comment>
<comment type="caution">
    <text evidence="8">The sequence shown here is derived from an EMBL/GenBank/DDBJ whole genome shotgun (WGS) entry which is preliminary data.</text>
</comment>
<accession>A0ABS7Y5I3</accession>
<organism evidence="8 9">
    <name type="scientific">Massilia hydrophila</name>
    <dbReference type="NCBI Taxonomy" id="3044279"/>
    <lineage>
        <taxon>Bacteria</taxon>
        <taxon>Pseudomonadati</taxon>
        <taxon>Pseudomonadota</taxon>
        <taxon>Betaproteobacteria</taxon>
        <taxon>Burkholderiales</taxon>
        <taxon>Oxalobacteraceae</taxon>
        <taxon>Telluria group</taxon>
        <taxon>Massilia</taxon>
    </lineage>
</organism>
<dbReference type="GO" id="GO:0008831">
    <property type="term" value="F:dTDP-4-dehydrorhamnose reductase activity"/>
    <property type="evidence" value="ECO:0007669"/>
    <property type="project" value="UniProtKB-EC"/>
</dbReference>
<comment type="cofactor">
    <cofactor evidence="6">
        <name>Mg(2+)</name>
        <dbReference type="ChEBI" id="CHEBI:18420"/>
    </cofactor>
    <text evidence="6">Binds 1 Mg(2+) ion per monomer.</text>
</comment>
<dbReference type="CDD" id="cd05254">
    <property type="entry name" value="dTDP_HR_like_SDR_e"/>
    <property type="match status" value="1"/>
</dbReference>
<dbReference type="NCBIfam" id="TIGR01214">
    <property type="entry name" value="rmlD"/>
    <property type="match status" value="1"/>
</dbReference>
<evidence type="ECO:0000313" key="9">
    <source>
        <dbReference type="Proteomes" id="UP001198602"/>
    </source>
</evidence>
<reference evidence="8 9" key="1">
    <citation type="submission" date="2021-07" db="EMBL/GenBank/DDBJ databases">
        <title>Characterization of Violacein-producing bacteria and related species.</title>
        <authorList>
            <person name="Wilson H.S."/>
            <person name="De Leon M.E."/>
        </authorList>
    </citation>
    <scope>NUCLEOTIDE SEQUENCE [LARGE SCALE GENOMIC DNA]</scope>
    <source>
        <strain evidence="8 9">HSC-2F05</strain>
    </source>
</reference>
<protein>
    <recommendedName>
        <fullName evidence="4 6">dTDP-4-dehydrorhamnose reductase</fullName>
        <ecNumber evidence="3 6">1.1.1.133</ecNumber>
    </recommendedName>
</protein>
<evidence type="ECO:0000256" key="2">
    <source>
        <dbReference type="ARBA" id="ARBA00010944"/>
    </source>
</evidence>